<dbReference type="PROSITE" id="PS50113">
    <property type="entry name" value="PAC"/>
    <property type="match status" value="4"/>
</dbReference>
<dbReference type="InterPro" id="IPR036097">
    <property type="entry name" value="HisK_dim/P_sf"/>
</dbReference>
<dbReference type="CDD" id="cd00082">
    <property type="entry name" value="HisKA"/>
    <property type="match status" value="1"/>
</dbReference>
<dbReference type="InterPro" id="IPR036890">
    <property type="entry name" value="HATPase_C_sf"/>
</dbReference>
<dbReference type="InterPro" id="IPR001610">
    <property type="entry name" value="PAC"/>
</dbReference>
<dbReference type="CDD" id="cd16922">
    <property type="entry name" value="HATPase_EvgS-ArcB-TorS-like"/>
    <property type="match status" value="1"/>
</dbReference>
<keyword evidence="5 16" id="KW-0808">Transferase</keyword>
<dbReference type="eggNOG" id="COG2203">
    <property type="taxonomic scope" value="Bacteria"/>
</dbReference>
<feature type="domain" description="PAS" evidence="14">
    <location>
        <begin position="721"/>
        <end position="793"/>
    </location>
</feature>
<dbReference type="EC" id="2.7.13.3" evidence="3"/>
<dbReference type="EMBL" id="CP001344">
    <property type="protein sequence ID" value="ACL46090.1"/>
    <property type="molecule type" value="Genomic_DNA"/>
</dbReference>
<dbReference type="Pfam" id="PF08448">
    <property type="entry name" value="PAS_4"/>
    <property type="match status" value="1"/>
</dbReference>
<evidence type="ECO:0000256" key="10">
    <source>
        <dbReference type="SAM" id="MobiDB-lite"/>
    </source>
</evidence>
<dbReference type="PROSITE" id="PS50046">
    <property type="entry name" value="PHYTOCHROME_2"/>
    <property type="match status" value="1"/>
</dbReference>
<feature type="domain" description="PAC" evidence="15">
    <location>
        <begin position="926"/>
        <end position="978"/>
    </location>
</feature>
<evidence type="ECO:0000259" key="15">
    <source>
        <dbReference type="PROSITE" id="PS50113"/>
    </source>
</evidence>
<comment type="catalytic activity">
    <reaction evidence="1">
        <text>ATP + protein L-histidine = ADP + protein N-phospho-L-histidine.</text>
        <dbReference type="EC" id="2.7.13.3"/>
    </reaction>
</comment>
<organism evidence="16">
    <name type="scientific">Cyanothece sp. (strain PCC 7425 / ATCC 29141)</name>
    <dbReference type="NCBI Taxonomy" id="395961"/>
    <lineage>
        <taxon>Bacteria</taxon>
        <taxon>Bacillati</taxon>
        <taxon>Cyanobacteriota</taxon>
        <taxon>Cyanophyceae</taxon>
        <taxon>Gomontiellales</taxon>
        <taxon>Cyanothecaceae</taxon>
        <taxon>Cyanothece</taxon>
    </lineage>
</organism>
<evidence type="ECO:0000259" key="11">
    <source>
        <dbReference type="PROSITE" id="PS50046"/>
    </source>
</evidence>
<feature type="domain" description="PAC" evidence="15">
    <location>
        <begin position="540"/>
        <end position="592"/>
    </location>
</feature>
<evidence type="ECO:0000256" key="8">
    <source>
        <dbReference type="ARBA" id="ARBA00074306"/>
    </source>
</evidence>
<dbReference type="Pfam" id="PF08447">
    <property type="entry name" value="PAS_3"/>
    <property type="match status" value="3"/>
</dbReference>
<dbReference type="SMART" id="SM00065">
    <property type="entry name" value="GAF"/>
    <property type="match status" value="1"/>
</dbReference>
<dbReference type="FunFam" id="3.30.565.10:FF:000010">
    <property type="entry name" value="Sensor histidine kinase RcsC"/>
    <property type="match status" value="1"/>
</dbReference>
<dbReference type="CDD" id="cd17580">
    <property type="entry name" value="REC_2_DhkD-like"/>
    <property type="match status" value="1"/>
</dbReference>
<feature type="domain" description="PAS" evidence="14">
    <location>
        <begin position="850"/>
        <end position="922"/>
    </location>
</feature>
<feature type="region of interest" description="Disordered" evidence="10">
    <location>
        <begin position="1"/>
        <end position="23"/>
    </location>
</feature>
<dbReference type="Pfam" id="PF13426">
    <property type="entry name" value="PAS_9"/>
    <property type="match status" value="2"/>
</dbReference>
<dbReference type="eggNOG" id="COG2205">
    <property type="taxonomic scope" value="Bacteria"/>
</dbReference>
<proteinExistence type="inferred from homology"/>
<reference evidence="16" key="1">
    <citation type="submission" date="2009-01" db="EMBL/GenBank/DDBJ databases">
        <title>Complete sequence of chromosome Cyanothece sp. PCC 7425.</title>
        <authorList>
            <consortium name="US DOE Joint Genome Institute"/>
            <person name="Lucas S."/>
            <person name="Copeland A."/>
            <person name="Lapidus A."/>
            <person name="Glavina del Rio T."/>
            <person name="Dalin E."/>
            <person name="Tice H."/>
            <person name="Bruce D."/>
            <person name="Goodwin L."/>
            <person name="Pitluck S."/>
            <person name="Sims D."/>
            <person name="Meineke L."/>
            <person name="Brettin T."/>
            <person name="Detter J.C."/>
            <person name="Han C."/>
            <person name="Larimer F."/>
            <person name="Land M."/>
            <person name="Hauser L."/>
            <person name="Kyrpides N."/>
            <person name="Ovchinnikova G."/>
            <person name="Liberton M."/>
            <person name="Stoeckel J."/>
            <person name="Banerjee A."/>
            <person name="Singh A."/>
            <person name="Page L."/>
            <person name="Sato H."/>
            <person name="Zhao L."/>
            <person name="Sherman L."/>
            <person name="Pakrasi H."/>
            <person name="Richardson P."/>
        </authorList>
    </citation>
    <scope>NUCLEOTIDE SEQUENCE</scope>
    <source>
        <strain evidence="16">PCC 7425</strain>
    </source>
</reference>
<evidence type="ECO:0000259" key="12">
    <source>
        <dbReference type="PROSITE" id="PS50109"/>
    </source>
</evidence>
<dbReference type="InterPro" id="IPR003661">
    <property type="entry name" value="HisK_dim/P_dom"/>
</dbReference>
<dbReference type="HOGENOM" id="CLU_259825_0_0_3"/>
<evidence type="ECO:0000256" key="3">
    <source>
        <dbReference type="ARBA" id="ARBA00012438"/>
    </source>
</evidence>
<dbReference type="InterPro" id="IPR005467">
    <property type="entry name" value="His_kinase_dom"/>
</dbReference>
<protein>
    <recommendedName>
        <fullName evidence="8">Circadian input-output histidine kinase CikA</fullName>
        <ecNumber evidence="3">2.7.13.3</ecNumber>
    </recommendedName>
</protein>
<evidence type="ECO:0000256" key="4">
    <source>
        <dbReference type="ARBA" id="ARBA00022553"/>
    </source>
</evidence>
<dbReference type="Gene3D" id="3.30.450.40">
    <property type="match status" value="1"/>
</dbReference>
<dbReference type="SUPFAM" id="SSF55785">
    <property type="entry name" value="PYP-like sensor domain (PAS domain)"/>
    <property type="match status" value="6"/>
</dbReference>
<dbReference type="Pfam" id="PF01590">
    <property type="entry name" value="GAF"/>
    <property type="match status" value="1"/>
</dbReference>
<dbReference type="InterPro" id="IPR029016">
    <property type="entry name" value="GAF-like_dom_sf"/>
</dbReference>
<evidence type="ECO:0000256" key="5">
    <source>
        <dbReference type="ARBA" id="ARBA00022679"/>
    </source>
</evidence>
<dbReference type="InterPro" id="IPR000700">
    <property type="entry name" value="PAS-assoc_C"/>
</dbReference>
<dbReference type="SUPFAM" id="SSF55874">
    <property type="entry name" value="ATPase domain of HSP90 chaperone/DNA topoisomerase II/histidine kinase"/>
    <property type="match status" value="1"/>
</dbReference>
<keyword evidence="6 16" id="KW-0418">Kinase</keyword>
<dbReference type="PROSITE" id="PS50109">
    <property type="entry name" value="HIS_KIN"/>
    <property type="match status" value="1"/>
</dbReference>
<feature type="domain" description="PAC" evidence="15">
    <location>
        <begin position="411"/>
        <end position="463"/>
    </location>
</feature>
<evidence type="ECO:0000256" key="7">
    <source>
        <dbReference type="ARBA" id="ARBA00023012"/>
    </source>
</evidence>
<dbReference type="InterPro" id="IPR001789">
    <property type="entry name" value="Sig_transdc_resp-reg_receiver"/>
</dbReference>
<dbReference type="SUPFAM" id="SSF47384">
    <property type="entry name" value="Homodimeric domain of signal transducing histidine kinase"/>
    <property type="match status" value="1"/>
</dbReference>
<dbReference type="NCBIfam" id="TIGR00229">
    <property type="entry name" value="sensory_box"/>
    <property type="match status" value="5"/>
</dbReference>
<dbReference type="PROSITE" id="PS50112">
    <property type="entry name" value="PAS"/>
    <property type="match status" value="5"/>
</dbReference>
<dbReference type="PRINTS" id="PR00344">
    <property type="entry name" value="BCTRLSENSOR"/>
</dbReference>
<dbReference type="InterPro" id="IPR035965">
    <property type="entry name" value="PAS-like_dom_sf"/>
</dbReference>
<evidence type="ECO:0000259" key="14">
    <source>
        <dbReference type="PROSITE" id="PS50112"/>
    </source>
</evidence>
<feature type="domain" description="PAS" evidence="14">
    <location>
        <begin position="464"/>
        <end position="538"/>
    </location>
</feature>
<dbReference type="GO" id="GO:0000155">
    <property type="term" value="F:phosphorelay sensor kinase activity"/>
    <property type="evidence" value="ECO:0007669"/>
    <property type="project" value="InterPro"/>
</dbReference>
<feature type="domain" description="Histidine kinase" evidence="12">
    <location>
        <begin position="1003"/>
        <end position="1236"/>
    </location>
</feature>
<dbReference type="InterPro" id="IPR011006">
    <property type="entry name" value="CheY-like_superfamily"/>
</dbReference>
<evidence type="ECO:0000256" key="1">
    <source>
        <dbReference type="ARBA" id="ARBA00000085"/>
    </source>
</evidence>
<feature type="domain" description="Response regulatory" evidence="13">
    <location>
        <begin position="1265"/>
        <end position="1383"/>
    </location>
</feature>
<evidence type="ECO:0000256" key="9">
    <source>
        <dbReference type="PROSITE-ProRule" id="PRU00169"/>
    </source>
</evidence>
<sequence length="1391" mass="157241">MLNPQKFPDPYAPTEPHSPINGTAPLWAATATTAVGMILQRSDGSIQACNAAAESILGFTFAQMRGCHYIDCPWQTIHADGSPFPGTAHPAMLALQTGQPVTGEIMGIYQPNGDLVWLQIDAQPLFQGPGSAPWGVVTTFVEITQSTCSLKFFNQDCLLAQMTERISGTQNLADILQITVTEVRQVLQADRVFIFRFLPDWSGEVVAESVGAGWRSVLASKVEDTYFQQTGGEAYRQGRIQAIADVQAADLSDCHLTLLTLFQVRANLVIPMVRAEQLWGLLVVNQCASPRHWLPLDIQLLQQLVKQVSMAMGQAELYGQLRGELARQHQVITALQESEARYHRRCEAVPGLLFTTLPDGWSDYCNSHFYQFTGMTADAARGWGWMTAVYPEDRERLRENWLDALRQGKPFAMKYRLRRADGEYRWFLGRSIPIQEETGQISQWLGLWTEIHELKETQIALAQSEAQFRLLTEHLPETVFWVTDPQTERILYVSPAYERLWGQPRDRLYSHHQSWLDGIHPQDRPRIQTAYAAQTRTGSYDEEYRILHPDGRLAWVRDRRFAIPNATGEVYRLVGLTENITARKRSEIDLRQSEAKFRRLVEISMFGVAIGDFSGRMTYANDALLKMIGYSREELEAGQIRWIDLTPPEHLPLDWQAGEELRQFGVSTPFEKEYMHKDGHRVPILIGGALLGEPYVDQELIIAFYLDLSGIKQTEHQLRAALQQLNSHVENTPMAVIEWDAHFIVRRWSGAAPHIFGWPAEEVLGRCINELNLVYEEDLAKVTNVCDRILSGAEPQIISHNRNYKKDGSVLHCVWYNSTLTDPMGQVTSILSLVLDRTEQVRAEESLRQSEERFRLAARAVTGMVYDWNVATQEVYRSEGLYSLIGVHPEEVPPTQAWWSEQIHPEDLVHLYPQMQVIMAGQGDSYDFEYRVRHRDGHWVNFWDRGYLIRNSQGQVIRVVGSSTDITLRKQLEQQREHLLIQEQTAREQAELANRMKDEFLAVLSHELRTPLNPILGWCKLLQTRPFEPARAMEALRTIERNAQLQVQLIEDLLDFSKIVQGKLPLQIAPVQLSSIITAALESVRLAAEAKTIQLQTCLDQHPILVWGDANRLQQVVWNLLSNAIKFTPEGGQVEVRLESGEGSPGKRAHPMPVNTSSYAQICVIDTGKGIASDFLPHVFDYFRQEDGAMTRRYGGLGLGLAIVKQIVEMHGGRIWAESPGLGEGATFTVRLPLMKEEQRWNHAAELSLSPPQPSSPIYPLKDLHLLIVDDQPDSQDFLAFCLREEQAIVTTVSSAPEALQVLAQSRPDLLISDIGMPQIDGYMLIEQIRTQLGLSPRQLPAIALTAFAEEVDQQQALQSGFQIHLAKPIDPDQLVQAISQLCRPQPSRSA</sequence>
<dbReference type="KEGG" id="cyn:Cyan7425_3771"/>
<keyword evidence="7" id="KW-0902">Two-component regulatory system</keyword>
<dbReference type="STRING" id="395961.Cyan7425_3771"/>
<gene>
    <name evidence="16" type="ordered locus">Cyan7425_3771</name>
</gene>
<feature type="domain" description="PAS" evidence="14">
    <location>
        <begin position="593"/>
        <end position="649"/>
    </location>
</feature>
<dbReference type="PANTHER" id="PTHR43547">
    <property type="entry name" value="TWO-COMPONENT HISTIDINE KINASE"/>
    <property type="match status" value="1"/>
</dbReference>
<dbReference type="Gene3D" id="3.40.50.2300">
    <property type="match status" value="1"/>
</dbReference>
<dbReference type="eggNOG" id="COG5002">
    <property type="taxonomic scope" value="Bacteria"/>
</dbReference>
<dbReference type="Gene3D" id="1.10.287.130">
    <property type="match status" value="1"/>
</dbReference>
<dbReference type="InterPro" id="IPR003594">
    <property type="entry name" value="HATPase_dom"/>
</dbReference>
<dbReference type="InterPro" id="IPR013656">
    <property type="entry name" value="PAS_4"/>
</dbReference>
<dbReference type="Pfam" id="PF00512">
    <property type="entry name" value="HisKA"/>
    <property type="match status" value="1"/>
</dbReference>
<dbReference type="InterPro" id="IPR003018">
    <property type="entry name" value="GAF"/>
</dbReference>
<keyword evidence="4 9" id="KW-0597">Phosphoprotein</keyword>
<dbReference type="CDD" id="cd00130">
    <property type="entry name" value="PAS"/>
    <property type="match status" value="6"/>
</dbReference>
<dbReference type="InterPro" id="IPR013655">
    <property type="entry name" value="PAS_fold_3"/>
</dbReference>
<dbReference type="PANTHER" id="PTHR43547:SF2">
    <property type="entry name" value="HYBRID SIGNAL TRANSDUCTION HISTIDINE KINASE C"/>
    <property type="match status" value="1"/>
</dbReference>
<accession>B8HTK9</accession>
<feature type="domain" description="PAC" evidence="15">
    <location>
        <begin position="791"/>
        <end position="849"/>
    </location>
</feature>
<dbReference type="SMART" id="SM00086">
    <property type="entry name" value="PAC"/>
    <property type="match status" value="6"/>
</dbReference>
<dbReference type="Gene3D" id="3.30.565.10">
    <property type="entry name" value="Histidine kinase-like ATPase, C-terminal domain"/>
    <property type="match status" value="1"/>
</dbReference>
<dbReference type="InterPro" id="IPR000014">
    <property type="entry name" value="PAS"/>
</dbReference>
<dbReference type="SMART" id="SM00091">
    <property type="entry name" value="PAS"/>
    <property type="match status" value="6"/>
</dbReference>
<evidence type="ECO:0000256" key="2">
    <source>
        <dbReference type="ARBA" id="ARBA00006402"/>
    </source>
</evidence>
<dbReference type="PROSITE" id="PS50110">
    <property type="entry name" value="RESPONSE_REGULATORY"/>
    <property type="match status" value="1"/>
</dbReference>
<dbReference type="Gene3D" id="3.30.450.20">
    <property type="entry name" value="PAS domain"/>
    <property type="match status" value="6"/>
</dbReference>
<dbReference type="FunFam" id="3.30.450.20:FF:000099">
    <property type="entry name" value="Sensory box sensor histidine kinase"/>
    <property type="match status" value="1"/>
</dbReference>
<dbReference type="InterPro" id="IPR016132">
    <property type="entry name" value="Phyto_chromo_attachment"/>
</dbReference>
<dbReference type="SMART" id="SM00388">
    <property type="entry name" value="HisKA"/>
    <property type="match status" value="1"/>
</dbReference>
<feature type="modified residue" description="4-aspartylphosphate" evidence="9">
    <location>
        <position position="1314"/>
    </location>
</feature>
<dbReference type="SMART" id="SM00387">
    <property type="entry name" value="HATPase_c"/>
    <property type="match status" value="1"/>
</dbReference>
<name>B8HTK9_CYAP4</name>
<evidence type="ECO:0000256" key="6">
    <source>
        <dbReference type="ARBA" id="ARBA00022777"/>
    </source>
</evidence>
<dbReference type="Pfam" id="PF00072">
    <property type="entry name" value="Response_reg"/>
    <property type="match status" value="1"/>
</dbReference>
<dbReference type="SUPFAM" id="SSF55781">
    <property type="entry name" value="GAF domain-like"/>
    <property type="match status" value="1"/>
</dbReference>
<feature type="domain" description="Phytochrome chromophore attachment site" evidence="11">
    <location>
        <begin position="171"/>
        <end position="307"/>
    </location>
</feature>
<dbReference type="InterPro" id="IPR004358">
    <property type="entry name" value="Sig_transdc_His_kin-like_C"/>
</dbReference>
<evidence type="ECO:0000313" key="16">
    <source>
        <dbReference type="EMBL" id="ACL46090.1"/>
    </source>
</evidence>
<dbReference type="SUPFAM" id="SSF52172">
    <property type="entry name" value="CheY-like"/>
    <property type="match status" value="1"/>
</dbReference>
<comment type="similarity">
    <text evidence="2">In the N-terminal section; belongs to the phytochrome family.</text>
</comment>
<evidence type="ECO:0000259" key="13">
    <source>
        <dbReference type="PROSITE" id="PS50110"/>
    </source>
</evidence>
<dbReference type="SMART" id="SM00448">
    <property type="entry name" value="REC"/>
    <property type="match status" value="1"/>
</dbReference>
<dbReference type="Pfam" id="PF02518">
    <property type="entry name" value="HATPase_c"/>
    <property type="match status" value="1"/>
</dbReference>
<feature type="domain" description="PAS" evidence="14">
    <location>
        <begin position="338"/>
        <end position="408"/>
    </location>
</feature>